<feature type="transmembrane region" description="Helical" evidence="9">
    <location>
        <begin position="171"/>
        <end position="190"/>
    </location>
</feature>
<feature type="transmembrane region" description="Helical" evidence="9">
    <location>
        <begin position="217"/>
        <end position="236"/>
    </location>
</feature>
<evidence type="ECO:0000256" key="9">
    <source>
        <dbReference type="SAM" id="Phobius"/>
    </source>
</evidence>
<dbReference type="Pfam" id="PF01490">
    <property type="entry name" value="Aa_trans"/>
    <property type="match status" value="1"/>
</dbReference>
<dbReference type="PANTHER" id="PTHR22950:SF692">
    <property type="entry name" value="TRANSMEMBRANE AMINO ACID TRANSPORTER FAMILY PROTEIN"/>
    <property type="match status" value="1"/>
</dbReference>
<reference evidence="11" key="2">
    <citation type="submission" date="2023-06" db="EMBL/GenBank/DDBJ databases">
        <authorList>
            <person name="Swenson N.G."/>
            <person name="Wegrzyn J.L."/>
            <person name="Mcevoy S.L."/>
        </authorList>
    </citation>
    <scope>NUCLEOTIDE SEQUENCE</scope>
    <source>
        <strain evidence="11">NS2018</strain>
        <tissue evidence="11">Leaf</tissue>
    </source>
</reference>
<reference evidence="11" key="1">
    <citation type="journal article" date="2022" name="Plant J.">
        <title>Strategies of tolerance reflected in two North American maple genomes.</title>
        <authorList>
            <person name="McEvoy S.L."/>
            <person name="Sezen U.U."/>
            <person name="Trouern-Trend A."/>
            <person name="McMahon S.M."/>
            <person name="Schaberg P.G."/>
            <person name="Yang J."/>
            <person name="Wegrzyn J.L."/>
            <person name="Swenson N.G."/>
        </authorList>
    </citation>
    <scope>NUCLEOTIDE SEQUENCE</scope>
    <source>
        <strain evidence="11">NS2018</strain>
    </source>
</reference>
<keyword evidence="2" id="KW-0813">Transport</keyword>
<comment type="similarity">
    <text evidence="7">Belongs to the amino acid/polyamine transporter 2 family. Amino acid/auxin permease (AAAP) (TC 2.A.18.5) subfamily.</text>
</comment>
<evidence type="ECO:0000259" key="10">
    <source>
        <dbReference type="Pfam" id="PF01490"/>
    </source>
</evidence>
<evidence type="ECO:0000313" key="12">
    <source>
        <dbReference type="Proteomes" id="UP001168877"/>
    </source>
</evidence>
<organism evidence="11 12">
    <name type="scientific">Acer saccharum</name>
    <name type="common">Sugar maple</name>
    <dbReference type="NCBI Taxonomy" id="4024"/>
    <lineage>
        <taxon>Eukaryota</taxon>
        <taxon>Viridiplantae</taxon>
        <taxon>Streptophyta</taxon>
        <taxon>Embryophyta</taxon>
        <taxon>Tracheophyta</taxon>
        <taxon>Spermatophyta</taxon>
        <taxon>Magnoliopsida</taxon>
        <taxon>eudicotyledons</taxon>
        <taxon>Gunneridae</taxon>
        <taxon>Pentapetalae</taxon>
        <taxon>rosids</taxon>
        <taxon>malvids</taxon>
        <taxon>Sapindales</taxon>
        <taxon>Sapindaceae</taxon>
        <taxon>Hippocastanoideae</taxon>
        <taxon>Acereae</taxon>
        <taxon>Acer</taxon>
    </lineage>
</organism>
<feature type="transmembrane region" description="Helical" evidence="9">
    <location>
        <begin position="283"/>
        <end position="305"/>
    </location>
</feature>
<proteinExistence type="inferred from homology"/>
<feature type="compositionally biased region" description="Acidic residues" evidence="8">
    <location>
        <begin position="13"/>
        <end position="37"/>
    </location>
</feature>
<evidence type="ECO:0000256" key="3">
    <source>
        <dbReference type="ARBA" id="ARBA00022692"/>
    </source>
</evidence>
<sequence>MKREEDLRPDNDVIFDTDDDDDEKNLTELQDDTESDESPTSGSPSNTPTWPQSYRQSMDILSNVSSPNFGFLSGISGSVSSLCKRNPTPYMDSSLERPLIPDSNKELPPAVSSAALPPRKSTLSRPKLSVTDLPPPLQQCSFSQAVLNGINVLCGIGLLATPYAIREGGWLSLILLFFFGCISCYTGILLKQCLESGPGLKTYPDIGQAAFGKVGRLGIAIVLYTELYAASVEYLIMMSDNLSSFFPDATMNFAGLHLNSHQLFMITSTLIILPTVWLQNLSLLSYISVGGVVTTVLIAICLLWVGVVDHVGFHPTGTALDFANLSVTIGIYGFCYAGHSVFPNIYSSMKEPSKFLWVLIISFGFCWLLNMVVAICGFLMFGDSVKSQFTLNMPKEYTASKLAVWLTVVIPMTKFALTIAPIALSLEELMPPAQRQSYTVSIVIRTTLTISTLVVALSFPFFGIMMSLCGSLLALLIALIFPCICYLRILHGKIPKLKIAVCLFTIMVGIACSCIGTYSAIARMANKFG</sequence>
<dbReference type="FunFam" id="1.20.1740.10:FF:000047">
    <property type="entry name" value="Amino acid transporter AVT1A"/>
    <property type="match status" value="1"/>
</dbReference>
<feature type="transmembrane region" description="Helical" evidence="9">
    <location>
        <begin position="465"/>
        <end position="487"/>
    </location>
</feature>
<dbReference type="InterPro" id="IPR013057">
    <property type="entry name" value="AA_transpt_TM"/>
</dbReference>
<evidence type="ECO:0000256" key="8">
    <source>
        <dbReference type="SAM" id="MobiDB-lite"/>
    </source>
</evidence>
<feature type="compositionally biased region" description="Low complexity" evidence="8">
    <location>
        <begin position="107"/>
        <end position="118"/>
    </location>
</feature>
<evidence type="ECO:0000313" key="11">
    <source>
        <dbReference type="EMBL" id="KAK0585707.1"/>
    </source>
</evidence>
<feature type="transmembrane region" description="Helical" evidence="9">
    <location>
        <begin position="438"/>
        <end position="459"/>
    </location>
</feature>
<accession>A0AA39S838</accession>
<feature type="transmembrane region" description="Helical" evidence="9">
    <location>
        <begin position="355"/>
        <end position="382"/>
    </location>
</feature>
<feature type="compositionally biased region" description="Basic and acidic residues" evidence="8">
    <location>
        <begin position="1"/>
        <end position="11"/>
    </location>
</feature>
<dbReference type="GO" id="GO:0015179">
    <property type="term" value="F:L-amino acid transmembrane transporter activity"/>
    <property type="evidence" value="ECO:0007669"/>
    <property type="project" value="TreeGrafter"/>
</dbReference>
<dbReference type="GO" id="GO:0005774">
    <property type="term" value="C:vacuolar membrane"/>
    <property type="evidence" value="ECO:0007669"/>
    <property type="project" value="TreeGrafter"/>
</dbReference>
<name>A0AA39S838_ACESA</name>
<gene>
    <name evidence="11" type="ORF">LWI29_032785</name>
</gene>
<feature type="transmembrane region" description="Helical" evidence="9">
    <location>
        <begin position="499"/>
        <end position="521"/>
    </location>
</feature>
<comment type="caution">
    <text evidence="11">The sequence shown here is derived from an EMBL/GenBank/DDBJ whole genome shotgun (WGS) entry which is preliminary data.</text>
</comment>
<comment type="subcellular location">
    <subcellularLocation>
        <location evidence="1">Membrane</location>
        <topology evidence="1">Multi-pass membrane protein</topology>
    </subcellularLocation>
</comment>
<feature type="compositionally biased region" description="Low complexity" evidence="8">
    <location>
        <begin position="38"/>
        <end position="51"/>
    </location>
</feature>
<feature type="transmembrane region" description="Helical" evidence="9">
    <location>
        <begin position="325"/>
        <end position="343"/>
    </location>
</feature>
<evidence type="ECO:0000256" key="6">
    <source>
        <dbReference type="ARBA" id="ARBA00023136"/>
    </source>
</evidence>
<evidence type="ECO:0000256" key="1">
    <source>
        <dbReference type="ARBA" id="ARBA00004141"/>
    </source>
</evidence>
<dbReference type="Proteomes" id="UP001168877">
    <property type="component" value="Unassembled WGS sequence"/>
</dbReference>
<keyword evidence="12" id="KW-1185">Reference proteome</keyword>
<dbReference type="EMBL" id="JAUESC010000383">
    <property type="protein sequence ID" value="KAK0585707.1"/>
    <property type="molecule type" value="Genomic_DNA"/>
</dbReference>
<feature type="region of interest" description="Disordered" evidence="8">
    <location>
        <begin position="93"/>
        <end position="125"/>
    </location>
</feature>
<feature type="region of interest" description="Disordered" evidence="8">
    <location>
        <begin position="1"/>
        <end position="53"/>
    </location>
</feature>
<feature type="transmembrane region" description="Helical" evidence="9">
    <location>
        <begin position="402"/>
        <end position="426"/>
    </location>
</feature>
<feature type="transmembrane region" description="Helical" evidence="9">
    <location>
        <begin position="256"/>
        <end position="276"/>
    </location>
</feature>
<dbReference type="PANTHER" id="PTHR22950">
    <property type="entry name" value="AMINO ACID TRANSPORTER"/>
    <property type="match status" value="1"/>
</dbReference>
<keyword evidence="6 9" id="KW-0472">Membrane</keyword>
<feature type="domain" description="Amino acid transporter transmembrane" evidence="10">
    <location>
        <begin position="140"/>
        <end position="521"/>
    </location>
</feature>
<evidence type="ECO:0000256" key="7">
    <source>
        <dbReference type="ARBA" id="ARBA00049662"/>
    </source>
</evidence>
<keyword evidence="5 9" id="KW-1133">Transmembrane helix</keyword>
<dbReference type="AlphaFoldDB" id="A0AA39S838"/>
<evidence type="ECO:0000256" key="5">
    <source>
        <dbReference type="ARBA" id="ARBA00022989"/>
    </source>
</evidence>
<evidence type="ECO:0000256" key="4">
    <source>
        <dbReference type="ARBA" id="ARBA00022970"/>
    </source>
</evidence>
<evidence type="ECO:0000256" key="2">
    <source>
        <dbReference type="ARBA" id="ARBA00022448"/>
    </source>
</evidence>
<protein>
    <recommendedName>
        <fullName evidence="10">Amino acid transporter transmembrane domain-containing protein</fullName>
    </recommendedName>
</protein>
<keyword evidence="4" id="KW-0029">Amino-acid transport</keyword>
<keyword evidence="3 9" id="KW-0812">Transmembrane</keyword>